<dbReference type="InterPro" id="IPR008334">
    <property type="entry name" value="5'-Nucleotdase_C"/>
</dbReference>
<reference evidence="3 4" key="1">
    <citation type="journal article" date="2015" name="Stand. Genomic Sci.">
        <title>Complete genome sequence and description of Salinispira pacifica gen. nov., sp. nov., a novel spirochaete isolated form a hypersaline microbial mat.</title>
        <authorList>
            <person name="Ben Hania W."/>
            <person name="Joseph M."/>
            <person name="Schumann P."/>
            <person name="Bunk B."/>
            <person name="Fiebig A."/>
            <person name="Sproer C."/>
            <person name="Klenk H.P."/>
            <person name="Fardeau M.L."/>
            <person name="Spring S."/>
        </authorList>
    </citation>
    <scope>NUCLEOTIDE SEQUENCE [LARGE SCALE GENOMIC DNA]</scope>
    <source>
        <strain evidence="3 4">L21-RPul-D2</strain>
    </source>
</reference>
<dbReference type="HOGENOM" id="CLU_499561_0_0_12"/>
<keyword evidence="1" id="KW-0547">Nucleotide-binding</keyword>
<dbReference type="InterPro" id="IPR029052">
    <property type="entry name" value="Metallo-depent_PP-like"/>
</dbReference>
<dbReference type="GO" id="GO:0030288">
    <property type="term" value="C:outer membrane-bounded periplasmic space"/>
    <property type="evidence" value="ECO:0007669"/>
    <property type="project" value="TreeGrafter"/>
</dbReference>
<keyword evidence="1" id="KW-0378">Hydrolase</keyword>
<accession>V5WF58</accession>
<gene>
    <name evidence="3" type="ORF">L21SP2_0850</name>
</gene>
<dbReference type="SUPFAM" id="SSF55816">
    <property type="entry name" value="5'-nucleotidase (syn. UDP-sugar hydrolase), C-terminal domain"/>
    <property type="match status" value="1"/>
</dbReference>
<organism evidence="3 4">
    <name type="scientific">Salinispira pacifica</name>
    <dbReference type="NCBI Taxonomy" id="1307761"/>
    <lineage>
        <taxon>Bacteria</taxon>
        <taxon>Pseudomonadati</taxon>
        <taxon>Spirochaetota</taxon>
        <taxon>Spirochaetia</taxon>
        <taxon>Spirochaetales</taxon>
        <taxon>Spirochaetaceae</taxon>
        <taxon>Salinispira</taxon>
    </lineage>
</organism>
<dbReference type="Pfam" id="PF02872">
    <property type="entry name" value="5_nucleotid_C"/>
    <property type="match status" value="1"/>
</dbReference>
<dbReference type="Gene3D" id="3.90.780.10">
    <property type="entry name" value="5'-Nucleotidase, C-terminal domain"/>
    <property type="match status" value="1"/>
</dbReference>
<dbReference type="InterPro" id="IPR036907">
    <property type="entry name" value="5'-Nucleotdase_C_sf"/>
</dbReference>
<dbReference type="GO" id="GO:0000166">
    <property type="term" value="F:nucleotide binding"/>
    <property type="evidence" value="ECO:0007669"/>
    <property type="project" value="UniProtKB-KW"/>
</dbReference>
<dbReference type="PRINTS" id="PR01607">
    <property type="entry name" value="APYRASEFAMLY"/>
</dbReference>
<dbReference type="GO" id="GO:0016787">
    <property type="term" value="F:hydrolase activity"/>
    <property type="evidence" value="ECO:0007669"/>
    <property type="project" value="UniProtKB-KW"/>
</dbReference>
<dbReference type="InterPro" id="IPR006179">
    <property type="entry name" value="5_nucleotidase/apyrase"/>
</dbReference>
<dbReference type="EMBL" id="CP006939">
    <property type="protein sequence ID" value="AHC14270.1"/>
    <property type="molecule type" value="Genomic_DNA"/>
</dbReference>
<dbReference type="KEGG" id="slr:L21SP2_0850"/>
<evidence type="ECO:0000256" key="1">
    <source>
        <dbReference type="RuleBase" id="RU362119"/>
    </source>
</evidence>
<feature type="domain" description="5'-Nucleotidase C-terminal" evidence="2">
    <location>
        <begin position="362"/>
        <end position="505"/>
    </location>
</feature>
<comment type="similarity">
    <text evidence="1">Belongs to the 5'-nucleotidase family.</text>
</comment>
<evidence type="ECO:0000259" key="2">
    <source>
        <dbReference type="Pfam" id="PF02872"/>
    </source>
</evidence>
<evidence type="ECO:0000313" key="4">
    <source>
        <dbReference type="Proteomes" id="UP000018680"/>
    </source>
</evidence>
<proteinExistence type="inferred from homology"/>
<dbReference type="Proteomes" id="UP000018680">
    <property type="component" value="Chromosome"/>
</dbReference>
<dbReference type="AlphaFoldDB" id="V5WF58"/>
<name>V5WF58_9SPIO</name>
<evidence type="ECO:0000313" key="3">
    <source>
        <dbReference type="EMBL" id="AHC14270.1"/>
    </source>
</evidence>
<sequence>MSRYFSGNLRVPGGYVKFLLVLCVVSILSLSCERSFTPHLDILSAHSLKGQIFSDVKEVNGGEIRHRGFSLLSSGLNQFRSRTTFPHLFIADNNSIHGSPEAYFSRGMNIIELLNSAECDALIVDTRELYFGLPRLQELAEAAEFPMVSANIRLKFSNEPPEFIQPYFYHPRYNILIIGLSSPNLIERSLPAHNQDVSLIPSSRAVEQAIRQFQMDSGMSWTVSQAPLVERPFVLVNAVSHKLNAGETPVFPGNLDPDQIDLLVMGERDLPYDGFARSLVNLPGMDPRWKNKLVLVDDGRSDRGGFLDRIRIMNGKIQNYTELALDSARLEPDTEISELLFTIREESGSILGQRIADSSEEISHSFSGDSELAHIVTNAMLDYSSADFALINSGSMRGGLDQGPVTVHEAYSLLPFESGLYTLEARGDQILEILNRSASLYADPEGEKGFLQGSGLEYAVSLQNGLYVVRPRDVKIGGEPLDMGRNYTLVTSTFLHAGGDGYEEFGELPILREHNDTLLAVFLRYLNSMEEIRPSPEPRIRLKLS</sequence>
<dbReference type="STRING" id="1307761.L21SP2_0850"/>
<protein>
    <recommendedName>
        <fullName evidence="2">5'-Nucleotidase C-terminal domain-containing protein</fullName>
    </recommendedName>
</protein>
<keyword evidence="4" id="KW-1185">Reference proteome</keyword>
<dbReference type="PANTHER" id="PTHR11575">
    <property type="entry name" value="5'-NUCLEOTIDASE-RELATED"/>
    <property type="match status" value="1"/>
</dbReference>
<dbReference type="PROSITE" id="PS51257">
    <property type="entry name" value="PROKAR_LIPOPROTEIN"/>
    <property type="match status" value="1"/>
</dbReference>
<dbReference type="SUPFAM" id="SSF56300">
    <property type="entry name" value="Metallo-dependent phosphatases"/>
    <property type="match status" value="1"/>
</dbReference>
<dbReference type="PANTHER" id="PTHR11575:SF24">
    <property type="entry name" value="5'-NUCLEOTIDASE"/>
    <property type="match status" value="1"/>
</dbReference>
<dbReference type="GO" id="GO:0009166">
    <property type="term" value="P:nucleotide catabolic process"/>
    <property type="evidence" value="ECO:0007669"/>
    <property type="project" value="InterPro"/>
</dbReference>
<dbReference type="Gene3D" id="3.60.21.10">
    <property type="match status" value="1"/>
</dbReference>
<dbReference type="eggNOG" id="COG0737">
    <property type="taxonomic scope" value="Bacteria"/>
</dbReference>